<dbReference type="PROSITE" id="PS50011">
    <property type="entry name" value="PROTEIN_KINASE_DOM"/>
    <property type="match status" value="1"/>
</dbReference>
<comment type="caution">
    <text evidence="2">The sequence shown here is derived from an EMBL/GenBank/DDBJ whole genome shotgun (WGS) entry which is preliminary data.</text>
</comment>
<dbReference type="SUPFAM" id="SSF56112">
    <property type="entry name" value="Protein kinase-like (PK-like)"/>
    <property type="match status" value="1"/>
</dbReference>
<dbReference type="Proteomes" id="UP000650582">
    <property type="component" value="Unassembled WGS sequence"/>
</dbReference>
<dbReference type="InterPro" id="IPR000719">
    <property type="entry name" value="Prot_kinase_dom"/>
</dbReference>
<accession>A0A8H7LFE3</accession>
<dbReference type="InterPro" id="IPR050167">
    <property type="entry name" value="Ser_Thr_protein_kinase"/>
</dbReference>
<keyword evidence="2" id="KW-0418">Kinase</keyword>
<dbReference type="PANTHER" id="PTHR23257">
    <property type="entry name" value="SERINE-THREONINE PROTEIN KINASE"/>
    <property type="match status" value="1"/>
</dbReference>
<keyword evidence="2" id="KW-0808">Transferase</keyword>
<feature type="domain" description="Protein kinase" evidence="1">
    <location>
        <begin position="226"/>
        <end position="569"/>
    </location>
</feature>
<organism evidence="2 3">
    <name type="scientific">Rhizoctonia solani</name>
    <dbReference type="NCBI Taxonomy" id="456999"/>
    <lineage>
        <taxon>Eukaryota</taxon>
        <taxon>Fungi</taxon>
        <taxon>Dikarya</taxon>
        <taxon>Basidiomycota</taxon>
        <taxon>Agaricomycotina</taxon>
        <taxon>Agaricomycetes</taxon>
        <taxon>Cantharellales</taxon>
        <taxon>Ceratobasidiaceae</taxon>
        <taxon>Rhizoctonia</taxon>
    </lineage>
</organism>
<dbReference type="GO" id="GO:0004672">
    <property type="term" value="F:protein kinase activity"/>
    <property type="evidence" value="ECO:0007669"/>
    <property type="project" value="InterPro"/>
</dbReference>
<dbReference type="SMART" id="SM00220">
    <property type="entry name" value="S_TKc"/>
    <property type="match status" value="1"/>
</dbReference>
<evidence type="ECO:0000313" key="3">
    <source>
        <dbReference type="Proteomes" id="UP000650582"/>
    </source>
</evidence>
<dbReference type="InterPro" id="IPR011009">
    <property type="entry name" value="Kinase-like_dom_sf"/>
</dbReference>
<dbReference type="GO" id="GO:0007165">
    <property type="term" value="P:signal transduction"/>
    <property type="evidence" value="ECO:0007669"/>
    <property type="project" value="TreeGrafter"/>
</dbReference>
<dbReference type="Pfam" id="PF07714">
    <property type="entry name" value="PK_Tyr_Ser-Thr"/>
    <property type="match status" value="2"/>
</dbReference>
<proteinExistence type="predicted"/>
<sequence>MSADLGETTKTCRFSANELIRDSRVHNTVLGTGIGTGFGNIELSSDNSTAIEGHIFLGDYDFIEEDDYCPARYTHTLDRSVEFDEYKQELSSNLEFQVESLHGVRSQALSPRYPPRATLNVPRLSVDPTPPEMRELIAGVVYRGSRMACPTVQPVIGPSLTPIDINGLHCETQLREKIKHDGPNLYANLNIPLRAKITSEMQFDEMSTHLTERGIKNLTTELDLRACDQIPREGGGFGDVYYGRLRNGDCISIKCLRRFLNDNEEGRKQLKVRPTPLKDNSVGLTDLLKRAVHEIYLWGKCHHPNILSLLGFAQYRGQIALISPWMHYGTVMQFIGENQDLDRYCLVGYFFTLYAHIADRSTLAKCSEITAGVNYLHSKGIVGFISKNHLPNSNLGDGYYLVRNKHEQAHGDIKGANILVSGDFVLKINDFGTSILKDYTLAFSTTKTFAASMRWASPERVIVDEGSEYEVSPPTTQADIYALGMEVMTGLTPYHGLSVCKVMFRIVSGKHPQRPLDAIPVGNQQANSFWALLTACWSFEASARPSVLEVQKQIDSKATREERNVHVDVPRLT</sequence>
<dbReference type="AlphaFoldDB" id="A0A8H7LFE3"/>
<dbReference type="InterPro" id="IPR001245">
    <property type="entry name" value="Ser-Thr/Tyr_kinase_cat_dom"/>
</dbReference>
<dbReference type="EMBL" id="JACYCC010000399">
    <property type="protein sequence ID" value="KAF8666326.1"/>
    <property type="molecule type" value="Genomic_DNA"/>
</dbReference>
<dbReference type="GO" id="GO:0005737">
    <property type="term" value="C:cytoplasm"/>
    <property type="evidence" value="ECO:0007669"/>
    <property type="project" value="TreeGrafter"/>
</dbReference>
<reference evidence="2" key="1">
    <citation type="submission" date="2020-09" db="EMBL/GenBank/DDBJ databases">
        <title>Comparative genome analyses of four rice-infecting Rhizoctonia solani isolates reveal extensive enrichment of homogalacturonan modification genes.</title>
        <authorList>
            <person name="Lee D.-Y."/>
            <person name="Jeon J."/>
            <person name="Kim K.-T."/>
            <person name="Cheong K."/>
            <person name="Song H."/>
            <person name="Choi G."/>
            <person name="Ko J."/>
            <person name="Opiyo S.O."/>
            <person name="Zuo S."/>
            <person name="Madhav S."/>
            <person name="Lee Y.-H."/>
            <person name="Wang G.-L."/>
        </authorList>
    </citation>
    <scope>NUCLEOTIDE SEQUENCE</scope>
    <source>
        <strain evidence="2">AG1-IA YN-7</strain>
    </source>
</reference>
<gene>
    <name evidence="2" type="ORF">RHS04_09685</name>
</gene>
<dbReference type="Gene3D" id="1.10.510.10">
    <property type="entry name" value="Transferase(Phosphotransferase) domain 1"/>
    <property type="match status" value="2"/>
</dbReference>
<protein>
    <submittedName>
        <fullName evidence="2">Kinase-like protein</fullName>
    </submittedName>
</protein>
<evidence type="ECO:0000259" key="1">
    <source>
        <dbReference type="PROSITE" id="PS50011"/>
    </source>
</evidence>
<evidence type="ECO:0000313" key="2">
    <source>
        <dbReference type="EMBL" id="KAF8666326.1"/>
    </source>
</evidence>
<name>A0A8H7LFE3_9AGAM</name>
<dbReference type="GO" id="GO:0005524">
    <property type="term" value="F:ATP binding"/>
    <property type="evidence" value="ECO:0007669"/>
    <property type="project" value="InterPro"/>
</dbReference>